<evidence type="ECO:0000313" key="8">
    <source>
        <dbReference type="Proteomes" id="UP000664601"/>
    </source>
</evidence>
<comment type="caution">
    <text evidence="7">The sequence shown here is derived from an EMBL/GenBank/DDBJ whole genome shotgun (WGS) entry which is preliminary data.</text>
</comment>
<dbReference type="CDD" id="cd02151">
    <property type="entry name" value="nitroreductase"/>
    <property type="match status" value="1"/>
</dbReference>
<evidence type="ECO:0000256" key="1">
    <source>
        <dbReference type="ARBA" id="ARBA00001917"/>
    </source>
</evidence>
<dbReference type="InterPro" id="IPR029479">
    <property type="entry name" value="Nitroreductase"/>
</dbReference>
<dbReference type="Gene3D" id="3.40.109.10">
    <property type="entry name" value="NADH Oxidase"/>
    <property type="match status" value="1"/>
</dbReference>
<evidence type="ECO:0000256" key="2">
    <source>
        <dbReference type="ARBA" id="ARBA00007118"/>
    </source>
</evidence>
<dbReference type="RefSeq" id="WP_207674244.1">
    <property type="nucleotide sequence ID" value="NZ_JAFREM010000021.1"/>
</dbReference>
<evidence type="ECO:0000259" key="6">
    <source>
        <dbReference type="Pfam" id="PF00881"/>
    </source>
</evidence>
<dbReference type="PANTHER" id="PTHR43673">
    <property type="entry name" value="NAD(P)H NITROREDUCTASE YDGI-RELATED"/>
    <property type="match status" value="1"/>
</dbReference>
<gene>
    <name evidence="7" type="ORF">JZO70_14160</name>
</gene>
<dbReference type="Proteomes" id="UP000664601">
    <property type="component" value="Unassembled WGS sequence"/>
</dbReference>
<accession>A0ABS3LCF9</accession>
<feature type="domain" description="Nitroreductase" evidence="6">
    <location>
        <begin position="96"/>
        <end position="151"/>
    </location>
</feature>
<comment type="cofactor">
    <cofactor evidence="1">
        <name>FMN</name>
        <dbReference type="ChEBI" id="CHEBI:58210"/>
    </cofactor>
</comment>
<dbReference type="Pfam" id="PF00881">
    <property type="entry name" value="Nitroreductase"/>
    <property type="match status" value="2"/>
</dbReference>
<dbReference type="InterPro" id="IPR000415">
    <property type="entry name" value="Nitroreductase-like"/>
</dbReference>
<dbReference type="PANTHER" id="PTHR43673:SF2">
    <property type="entry name" value="NITROREDUCTASE"/>
    <property type="match status" value="1"/>
</dbReference>
<keyword evidence="3" id="KW-0285">Flavoprotein</keyword>
<comment type="similarity">
    <text evidence="2">Belongs to the nitroreductase family.</text>
</comment>
<proteinExistence type="inferred from homology"/>
<sequence length="180" mass="20098">MNSNFFELAANRRSIRKFTGETVDEKDVEEIVKTALLAPSSWGGHPVEFVVIKDKKKIRDIAACKAMGAGPLSSADVAIVVLVNKKNLELWIEDGAIASAYLLLAAEERGIGACWIHIRDRMGKRKSADEEIRDILGVPNNYTVLNCVALGQKKEHKAPRSESKLHLENIHYEQFESKKK</sequence>
<name>A0ABS3LCF9_9ENTE</name>
<evidence type="ECO:0000256" key="3">
    <source>
        <dbReference type="ARBA" id="ARBA00022630"/>
    </source>
</evidence>
<organism evidence="7 8">
    <name type="scientific">Candidatus Enterococcus moelleringii</name>
    <dbReference type="NCBI Taxonomy" id="2815325"/>
    <lineage>
        <taxon>Bacteria</taxon>
        <taxon>Bacillati</taxon>
        <taxon>Bacillota</taxon>
        <taxon>Bacilli</taxon>
        <taxon>Lactobacillales</taxon>
        <taxon>Enterococcaceae</taxon>
        <taxon>Enterococcus</taxon>
    </lineage>
</organism>
<reference evidence="7 8" key="1">
    <citation type="submission" date="2021-03" db="EMBL/GenBank/DDBJ databases">
        <title>Enterococcal diversity collection.</title>
        <authorList>
            <person name="Gilmore M.S."/>
            <person name="Schwartzman J."/>
            <person name="Van Tyne D."/>
            <person name="Martin M."/>
            <person name="Earl A.M."/>
            <person name="Manson A.L."/>
            <person name="Straub T."/>
            <person name="Salamzade R."/>
            <person name="Saavedra J."/>
            <person name="Lebreton F."/>
            <person name="Prichula J."/>
            <person name="Schaufler K."/>
            <person name="Gaca A."/>
            <person name="Sgardioli B."/>
            <person name="Wagenaar J."/>
            <person name="Strong T."/>
        </authorList>
    </citation>
    <scope>NUCLEOTIDE SEQUENCE [LARGE SCALE GENOMIC DNA]</scope>
    <source>
        <strain evidence="7 8">669A</strain>
    </source>
</reference>
<protein>
    <submittedName>
        <fullName evidence="7">Nitroreductase family protein</fullName>
    </submittedName>
</protein>
<dbReference type="EMBL" id="JAFREM010000021">
    <property type="protein sequence ID" value="MBO1307318.1"/>
    <property type="molecule type" value="Genomic_DNA"/>
</dbReference>
<keyword evidence="4" id="KW-0288">FMN</keyword>
<feature type="domain" description="Nitroreductase" evidence="6">
    <location>
        <begin position="10"/>
        <end position="62"/>
    </location>
</feature>
<evidence type="ECO:0000313" key="7">
    <source>
        <dbReference type="EMBL" id="MBO1307318.1"/>
    </source>
</evidence>
<evidence type="ECO:0000256" key="5">
    <source>
        <dbReference type="ARBA" id="ARBA00023002"/>
    </source>
</evidence>
<keyword evidence="8" id="KW-1185">Reference proteome</keyword>
<dbReference type="SUPFAM" id="SSF55469">
    <property type="entry name" value="FMN-dependent nitroreductase-like"/>
    <property type="match status" value="1"/>
</dbReference>
<keyword evidence="5" id="KW-0560">Oxidoreductase</keyword>
<evidence type="ECO:0000256" key="4">
    <source>
        <dbReference type="ARBA" id="ARBA00022643"/>
    </source>
</evidence>